<gene>
    <name evidence="2" type="ORF">SAMN02746041_02771</name>
</gene>
<dbReference type="AlphaFoldDB" id="A0A1W1XS45"/>
<evidence type="ECO:0000313" key="3">
    <source>
        <dbReference type="Proteomes" id="UP000192783"/>
    </source>
</evidence>
<dbReference type="RefSeq" id="WP_084058694.1">
    <property type="nucleotide sequence ID" value="NZ_FWXF01000018.1"/>
</dbReference>
<evidence type="ECO:0000256" key="1">
    <source>
        <dbReference type="SAM" id="MobiDB-lite"/>
    </source>
</evidence>
<proteinExistence type="predicted"/>
<sequence>MSLYIKTEDYRKYGIHKGSDLERVRAVVQRELDIAPLFVCFVNRREFIRVDFLKPRRRRRRPRAGNRGGRVSRRKTGT</sequence>
<protein>
    <submittedName>
        <fullName evidence="2">Uncharacterized protein</fullName>
    </submittedName>
</protein>
<organism evidence="2 3">
    <name type="scientific">Desulfacinum hydrothermale DSM 13146</name>
    <dbReference type="NCBI Taxonomy" id="1121390"/>
    <lineage>
        <taxon>Bacteria</taxon>
        <taxon>Pseudomonadati</taxon>
        <taxon>Thermodesulfobacteriota</taxon>
        <taxon>Syntrophobacteria</taxon>
        <taxon>Syntrophobacterales</taxon>
        <taxon>Syntrophobacteraceae</taxon>
        <taxon>Desulfacinum</taxon>
    </lineage>
</organism>
<evidence type="ECO:0000313" key="2">
    <source>
        <dbReference type="EMBL" id="SMC26789.1"/>
    </source>
</evidence>
<dbReference type="OrthoDB" id="5524193at2"/>
<reference evidence="2 3" key="1">
    <citation type="submission" date="2017-04" db="EMBL/GenBank/DDBJ databases">
        <authorList>
            <person name="Afonso C.L."/>
            <person name="Miller P.J."/>
            <person name="Scott M.A."/>
            <person name="Spackman E."/>
            <person name="Goraichik I."/>
            <person name="Dimitrov K.M."/>
            <person name="Suarez D.L."/>
            <person name="Swayne D.E."/>
        </authorList>
    </citation>
    <scope>NUCLEOTIDE SEQUENCE [LARGE SCALE GENOMIC DNA]</scope>
    <source>
        <strain evidence="2 3">DSM 13146</strain>
    </source>
</reference>
<feature type="region of interest" description="Disordered" evidence="1">
    <location>
        <begin position="58"/>
        <end position="78"/>
    </location>
</feature>
<name>A0A1W1XS45_9BACT</name>
<accession>A0A1W1XS45</accession>
<dbReference type="Proteomes" id="UP000192783">
    <property type="component" value="Unassembled WGS sequence"/>
</dbReference>
<keyword evidence="3" id="KW-1185">Reference proteome</keyword>
<dbReference type="EMBL" id="FWXF01000018">
    <property type="protein sequence ID" value="SMC26789.1"/>
    <property type="molecule type" value="Genomic_DNA"/>
</dbReference>